<proteinExistence type="predicted"/>
<feature type="transmembrane region" description="Helical" evidence="6">
    <location>
        <begin position="36"/>
        <end position="69"/>
    </location>
</feature>
<keyword evidence="4 6" id="KW-1133">Transmembrane helix</keyword>
<feature type="transmembrane region" description="Helical" evidence="6">
    <location>
        <begin position="203"/>
        <end position="228"/>
    </location>
</feature>
<organism evidence="7 8">
    <name type="scientific">Paracoccus solventivorans</name>
    <dbReference type="NCBI Taxonomy" id="53463"/>
    <lineage>
        <taxon>Bacteria</taxon>
        <taxon>Pseudomonadati</taxon>
        <taxon>Pseudomonadota</taxon>
        <taxon>Alphaproteobacteria</taxon>
        <taxon>Rhodobacterales</taxon>
        <taxon>Paracoccaceae</taxon>
        <taxon>Paracoccus</taxon>
    </lineage>
</organism>
<gene>
    <name evidence="7" type="ORF">SAMN05444389_10984</name>
</gene>
<dbReference type="InterPro" id="IPR043428">
    <property type="entry name" value="LivM-like"/>
</dbReference>
<dbReference type="CDD" id="cd06581">
    <property type="entry name" value="TM_PBP1_LivM_like"/>
    <property type="match status" value="1"/>
</dbReference>
<dbReference type="AlphaFoldDB" id="A0A1M7ISY7"/>
<dbReference type="STRING" id="53463.SAMN05444389_10984"/>
<sequence>MTSRPQLIFLACLFLALLAVPFLGSRYLTELAVQVMIFSLLALSLNILVGHIGLVSFGHAAFFAIGGYATAFFLTRWQLPLAAAMPMAVLLAAAFALVIGVLCVRLKAIYFAMLTLAFSMLVWGIIIKWKPVTGGDDGFVGITLPGMLASPQSFYWFVLAVVGASTALMWLLSKSTMGQIFVAIRENETRASFLGVNVRQMQLIGFVLAALFAAIAGSLMAMYLRGMYPQSAFWTQSGHIVISVLLGGVHSFVGPILGASLLYLLEVTIHQYTQYWPLVMGLILLLVVLVLPEGLIELFRKLYARLGRK</sequence>
<name>A0A1M7ISY7_9RHOB</name>
<feature type="transmembrane region" description="Helical" evidence="6">
    <location>
        <begin position="275"/>
        <end position="299"/>
    </location>
</feature>
<dbReference type="RefSeq" id="WP_073067739.1">
    <property type="nucleotide sequence ID" value="NZ_FRCK01000009.1"/>
</dbReference>
<evidence type="ECO:0000256" key="2">
    <source>
        <dbReference type="ARBA" id="ARBA00022475"/>
    </source>
</evidence>
<dbReference type="PANTHER" id="PTHR30482">
    <property type="entry name" value="HIGH-AFFINITY BRANCHED-CHAIN AMINO ACID TRANSPORT SYSTEM PERMEASE"/>
    <property type="match status" value="1"/>
</dbReference>
<keyword evidence="3 6" id="KW-0812">Transmembrane</keyword>
<feature type="transmembrane region" description="Helical" evidence="6">
    <location>
        <begin position="154"/>
        <end position="172"/>
    </location>
</feature>
<protein>
    <submittedName>
        <fullName evidence="7">Amino acid/amide ABC transporter membrane protein 2, HAAT family</fullName>
    </submittedName>
</protein>
<evidence type="ECO:0000256" key="3">
    <source>
        <dbReference type="ARBA" id="ARBA00022692"/>
    </source>
</evidence>
<keyword evidence="8" id="KW-1185">Reference proteome</keyword>
<dbReference type="Pfam" id="PF02653">
    <property type="entry name" value="BPD_transp_2"/>
    <property type="match status" value="1"/>
</dbReference>
<evidence type="ECO:0000256" key="1">
    <source>
        <dbReference type="ARBA" id="ARBA00004651"/>
    </source>
</evidence>
<evidence type="ECO:0000256" key="6">
    <source>
        <dbReference type="SAM" id="Phobius"/>
    </source>
</evidence>
<dbReference type="GO" id="GO:0015658">
    <property type="term" value="F:branched-chain amino acid transmembrane transporter activity"/>
    <property type="evidence" value="ECO:0007669"/>
    <property type="project" value="InterPro"/>
</dbReference>
<evidence type="ECO:0000313" key="8">
    <source>
        <dbReference type="Proteomes" id="UP000184444"/>
    </source>
</evidence>
<dbReference type="EMBL" id="FRCK01000009">
    <property type="protein sequence ID" value="SHM43447.1"/>
    <property type="molecule type" value="Genomic_DNA"/>
</dbReference>
<evidence type="ECO:0000256" key="5">
    <source>
        <dbReference type="ARBA" id="ARBA00023136"/>
    </source>
</evidence>
<accession>A0A1M7ISY7</accession>
<dbReference type="OrthoDB" id="9804361at2"/>
<dbReference type="InterPro" id="IPR001851">
    <property type="entry name" value="ABC_transp_permease"/>
</dbReference>
<dbReference type="PANTHER" id="PTHR30482:SF17">
    <property type="entry name" value="ABC TRANSPORTER ATP-BINDING PROTEIN"/>
    <property type="match status" value="1"/>
</dbReference>
<dbReference type="Proteomes" id="UP000184444">
    <property type="component" value="Unassembled WGS sequence"/>
</dbReference>
<feature type="transmembrane region" description="Helical" evidence="6">
    <location>
        <begin position="81"/>
        <end position="102"/>
    </location>
</feature>
<reference evidence="8" key="1">
    <citation type="submission" date="2016-11" db="EMBL/GenBank/DDBJ databases">
        <authorList>
            <person name="Varghese N."/>
            <person name="Submissions S."/>
        </authorList>
    </citation>
    <scope>NUCLEOTIDE SEQUENCE [LARGE SCALE GENOMIC DNA]</scope>
    <source>
        <strain evidence="8">DSM 6637</strain>
    </source>
</reference>
<comment type="subcellular location">
    <subcellularLocation>
        <location evidence="1">Cell membrane</location>
        <topology evidence="1">Multi-pass membrane protein</topology>
    </subcellularLocation>
</comment>
<evidence type="ECO:0000313" key="7">
    <source>
        <dbReference type="EMBL" id="SHM43447.1"/>
    </source>
</evidence>
<keyword evidence="2" id="KW-1003">Cell membrane</keyword>
<evidence type="ECO:0000256" key="4">
    <source>
        <dbReference type="ARBA" id="ARBA00022989"/>
    </source>
</evidence>
<feature type="transmembrane region" description="Helical" evidence="6">
    <location>
        <begin position="240"/>
        <end position="263"/>
    </location>
</feature>
<feature type="transmembrane region" description="Helical" evidence="6">
    <location>
        <begin position="108"/>
        <end position="127"/>
    </location>
</feature>
<keyword evidence="5 6" id="KW-0472">Membrane</keyword>
<dbReference type="GO" id="GO:0005886">
    <property type="term" value="C:plasma membrane"/>
    <property type="evidence" value="ECO:0007669"/>
    <property type="project" value="UniProtKB-SubCell"/>
</dbReference>